<keyword evidence="2" id="KW-0496">Mitochondrion</keyword>
<feature type="transmembrane region" description="Helical" evidence="1">
    <location>
        <begin position="110"/>
        <end position="133"/>
    </location>
</feature>
<feature type="transmembrane region" description="Helical" evidence="1">
    <location>
        <begin position="73"/>
        <end position="90"/>
    </location>
</feature>
<dbReference type="RefSeq" id="YP_009171758.1">
    <property type="nucleotide sequence ID" value="NC_028068.1"/>
</dbReference>
<keyword evidence="1" id="KW-0812">Transmembrane</keyword>
<reference evidence="2" key="1">
    <citation type="submission" date="2014-12" db="EMBL/GenBank/DDBJ databases">
        <authorList>
            <person name="Jaenicke S."/>
        </authorList>
    </citation>
    <scope>NUCLEOTIDE SEQUENCE</scope>
</reference>
<feature type="transmembrane region" description="Helical" evidence="1">
    <location>
        <begin position="7"/>
        <end position="35"/>
    </location>
</feature>
<evidence type="ECO:0000256" key="1">
    <source>
        <dbReference type="SAM" id="Phobius"/>
    </source>
</evidence>
<dbReference type="GeneID" id="26047169"/>
<organism evidence="2">
    <name type="scientific">Tetragnatha nitens</name>
    <dbReference type="NCBI Taxonomy" id="545214"/>
    <lineage>
        <taxon>Eukaryota</taxon>
        <taxon>Metazoa</taxon>
        <taxon>Ecdysozoa</taxon>
        <taxon>Arthropoda</taxon>
        <taxon>Chelicerata</taxon>
        <taxon>Arachnida</taxon>
        <taxon>Araneae</taxon>
        <taxon>Araneomorphae</taxon>
        <taxon>Entelegynae</taxon>
        <taxon>Araneoidea</taxon>
        <taxon>Tetragnathidae</taxon>
        <taxon>Tetragnatha</taxon>
    </lineage>
</organism>
<protein>
    <submittedName>
        <fullName evidence="2">NADH dehydrogenase subunit 6</fullName>
    </submittedName>
</protein>
<keyword evidence="1" id="KW-1133">Transmembrane helix</keyword>
<accession>A0A0N7BWA9</accession>
<name>A0A0N7BWA9_9ARAC</name>
<evidence type="ECO:0000313" key="2">
    <source>
        <dbReference type="EMBL" id="AKG65090.1"/>
    </source>
</evidence>
<keyword evidence="1" id="KW-0472">Membrane</keyword>
<reference evidence="2" key="2">
    <citation type="journal article" date="2016" name="Int. J. Biol. Sci.">
        <title>The Complete Mitochondrial Genome of two Tetragnatha Spiders (Araneae: Tetragnathidae): Severe Truncation of tRNAs and Novel Gene Rearrangements in Araneae.</title>
        <authorList>
            <person name="Wang Z.L."/>
            <person name="Li C."/>
            <person name="Fang W.Y."/>
            <person name="Yu X.P."/>
        </authorList>
    </citation>
    <scope>NUCLEOTIDE SEQUENCE</scope>
</reference>
<dbReference type="CTD" id="4541"/>
<sequence length="142" mass="16243">MVMFLGLVFIWGSHPLLMMGGLLMVVILGFLYLYYTSMSFWVGYLLMLIMLSGVLVVFSYMLSMIPNFAFENFSMLMSFLVTLTVVSSVMEKFVYSDASGYVYSMWGPHMSLMTLYLVSILLLLMVIVLYMSIYTKGSLRIN</sequence>
<dbReference type="AlphaFoldDB" id="A0A0N7BWA9"/>
<dbReference type="EMBL" id="KP306790">
    <property type="protein sequence ID" value="AKG65090.1"/>
    <property type="molecule type" value="Genomic_DNA"/>
</dbReference>
<feature type="transmembrane region" description="Helical" evidence="1">
    <location>
        <begin position="41"/>
        <end position="61"/>
    </location>
</feature>
<geneLocation type="mitochondrion" evidence="2"/>
<proteinExistence type="predicted"/>
<gene>
    <name evidence="2" type="primary">ND6</name>
</gene>